<name>A0A645HRM0_9ZZZZ</name>
<dbReference type="EMBL" id="VSSQ01094219">
    <property type="protein sequence ID" value="MPN38784.1"/>
    <property type="molecule type" value="Genomic_DNA"/>
</dbReference>
<protein>
    <submittedName>
        <fullName evidence="1">Uncharacterized protein</fullName>
    </submittedName>
</protein>
<dbReference type="AlphaFoldDB" id="A0A645HRM0"/>
<proteinExistence type="predicted"/>
<accession>A0A645HRM0</accession>
<evidence type="ECO:0000313" key="1">
    <source>
        <dbReference type="EMBL" id="MPN38784.1"/>
    </source>
</evidence>
<gene>
    <name evidence="1" type="ORF">SDC9_186309</name>
</gene>
<organism evidence="1">
    <name type="scientific">bioreactor metagenome</name>
    <dbReference type="NCBI Taxonomy" id="1076179"/>
    <lineage>
        <taxon>unclassified sequences</taxon>
        <taxon>metagenomes</taxon>
        <taxon>ecological metagenomes</taxon>
    </lineage>
</organism>
<comment type="caution">
    <text evidence="1">The sequence shown here is derived from an EMBL/GenBank/DDBJ whole genome shotgun (WGS) entry which is preliminary data.</text>
</comment>
<reference evidence="1" key="1">
    <citation type="submission" date="2019-08" db="EMBL/GenBank/DDBJ databases">
        <authorList>
            <person name="Kucharzyk K."/>
            <person name="Murdoch R.W."/>
            <person name="Higgins S."/>
            <person name="Loffler F."/>
        </authorList>
    </citation>
    <scope>NUCLEOTIDE SEQUENCE</scope>
</reference>
<sequence length="57" mass="6646">MKDTVYTDATRKNNLTALFAKRTKLLSRMEMESSFAELVAIEVYKRIDAYDPEKITQ</sequence>